<gene>
    <name evidence="2" type="ORF">WBA_LOCUS6205</name>
</gene>
<accession>A0A3P7E9Y8</accession>
<reference evidence="2 3" key="1">
    <citation type="submission" date="2018-11" db="EMBL/GenBank/DDBJ databases">
        <authorList>
            <consortium name="Pathogen Informatics"/>
        </authorList>
    </citation>
    <scope>NUCLEOTIDE SEQUENCE [LARGE SCALE GENOMIC DNA]</scope>
</reference>
<evidence type="ECO:0000313" key="2">
    <source>
        <dbReference type="EMBL" id="VDM12819.1"/>
    </source>
</evidence>
<protein>
    <submittedName>
        <fullName evidence="2">Uncharacterized protein</fullName>
    </submittedName>
</protein>
<keyword evidence="3" id="KW-1185">Reference proteome</keyword>
<name>A0A3P7E9Y8_WUCBA</name>
<evidence type="ECO:0000256" key="1">
    <source>
        <dbReference type="SAM" id="MobiDB-lite"/>
    </source>
</evidence>
<feature type="region of interest" description="Disordered" evidence="1">
    <location>
        <begin position="1"/>
        <end position="31"/>
    </location>
</feature>
<dbReference type="AlphaFoldDB" id="A0A3P7E9Y8"/>
<dbReference type="InParanoid" id="A0A3P7E9Y8"/>
<dbReference type="Proteomes" id="UP000270924">
    <property type="component" value="Unassembled WGS sequence"/>
</dbReference>
<organism evidence="2 3">
    <name type="scientific">Wuchereria bancrofti</name>
    <dbReference type="NCBI Taxonomy" id="6293"/>
    <lineage>
        <taxon>Eukaryota</taxon>
        <taxon>Metazoa</taxon>
        <taxon>Ecdysozoa</taxon>
        <taxon>Nematoda</taxon>
        <taxon>Chromadorea</taxon>
        <taxon>Rhabditida</taxon>
        <taxon>Spirurina</taxon>
        <taxon>Spiruromorpha</taxon>
        <taxon>Filarioidea</taxon>
        <taxon>Onchocercidae</taxon>
        <taxon>Wuchereria</taxon>
    </lineage>
</organism>
<proteinExistence type="predicted"/>
<dbReference type="EMBL" id="UYWW01003525">
    <property type="protein sequence ID" value="VDM12819.1"/>
    <property type="molecule type" value="Genomic_DNA"/>
</dbReference>
<sequence length="61" mass="6384">MPNVQKEPCDLTTQHNGGGGSGNSGERHPNDLEVAEILASIADTPSGRKGIFIGIFSDFLS</sequence>
<evidence type="ECO:0000313" key="3">
    <source>
        <dbReference type="Proteomes" id="UP000270924"/>
    </source>
</evidence>